<protein>
    <submittedName>
        <fullName evidence="8">Tyrosine-type DNA invertase</fullName>
    </submittedName>
</protein>
<evidence type="ECO:0000259" key="7">
    <source>
        <dbReference type="PROSITE" id="PS51898"/>
    </source>
</evidence>
<keyword evidence="2" id="KW-1029">Fimbrium biogenesis</keyword>
<keyword evidence="6" id="KW-0233">DNA recombination</keyword>
<comment type="caution">
    <text evidence="8">The sequence shown here is derived from an EMBL/GenBank/DDBJ whole genome shotgun (WGS) entry which is preliminary data.</text>
</comment>
<dbReference type="SUPFAM" id="SSF56349">
    <property type="entry name" value="DNA breaking-rejoining enzymes"/>
    <property type="match status" value="1"/>
</dbReference>
<sequence>MKKRKYLTMSEVRKLINAVGQGDHADRDACLIWMCFLHGCRVSELNSLRLSDIDLEGRTIMINRLKNGFSTIHPLFDIEIEPLQQWLRKRLNYRGCDSEWLFLSRQGNRLSRQQIYKMMRKSGRDSALSIAPHPHMLRHACGYALADRGIDTRLIQDYLGHRNIRHTVLYTASNSRRFLDIW</sequence>
<reference evidence="8 9" key="1">
    <citation type="submission" date="2024-09" db="EMBL/GenBank/DDBJ databases">
        <authorList>
            <person name="Sun Q."/>
            <person name="Mori K."/>
        </authorList>
    </citation>
    <scope>NUCLEOTIDE SEQUENCE [LARGE SCALE GENOMIC DNA]</scope>
    <source>
        <strain evidence="8 9">CCM 8626</strain>
    </source>
</reference>
<dbReference type="PROSITE" id="PS51898">
    <property type="entry name" value="TYR_RECOMBINASE"/>
    <property type="match status" value="1"/>
</dbReference>
<evidence type="ECO:0000313" key="8">
    <source>
        <dbReference type="EMBL" id="MFC0227265.1"/>
    </source>
</evidence>
<evidence type="ECO:0000313" key="9">
    <source>
        <dbReference type="Proteomes" id="UP001589792"/>
    </source>
</evidence>
<name>A0ABV6EEC1_9GAMM</name>
<keyword evidence="3" id="KW-0229">DNA integration</keyword>
<proteinExistence type="inferred from homology"/>
<dbReference type="Gene3D" id="1.10.443.10">
    <property type="entry name" value="Intergrase catalytic core"/>
    <property type="match status" value="1"/>
</dbReference>
<gene>
    <name evidence="8" type="ORF">ACFFJ3_12245</name>
</gene>
<evidence type="ECO:0000256" key="4">
    <source>
        <dbReference type="ARBA" id="ARBA00023015"/>
    </source>
</evidence>
<dbReference type="PANTHER" id="PTHR30349">
    <property type="entry name" value="PHAGE INTEGRASE-RELATED"/>
    <property type="match status" value="1"/>
</dbReference>
<accession>A0ABV6EEC1</accession>
<keyword evidence="5" id="KW-0804">Transcription</keyword>
<dbReference type="InterPro" id="IPR002104">
    <property type="entry name" value="Integrase_catalytic"/>
</dbReference>
<dbReference type="InterPro" id="IPR013762">
    <property type="entry name" value="Integrase-like_cat_sf"/>
</dbReference>
<organism evidence="8 9">
    <name type="scientific">Serratia aquatilis</name>
    <dbReference type="NCBI Taxonomy" id="1737515"/>
    <lineage>
        <taxon>Bacteria</taxon>
        <taxon>Pseudomonadati</taxon>
        <taxon>Pseudomonadota</taxon>
        <taxon>Gammaproteobacteria</taxon>
        <taxon>Enterobacterales</taxon>
        <taxon>Yersiniaceae</taxon>
        <taxon>Serratia</taxon>
    </lineage>
</organism>
<dbReference type="InterPro" id="IPR050090">
    <property type="entry name" value="Tyrosine_recombinase_XerCD"/>
</dbReference>
<evidence type="ECO:0000256" key="6">
    <source>
        <dbReference type="ARBA" id="ARBA00023172"/>
    </source>
</evidence>
<evidence type="ECO:0000256" key="5">
    <source>
        <dbReference type="ARBA" id="ARBA00023163"/>
    </source>
</evidence>
<dbReference type="Proteomes" id="UP001589792">
    <property type="component" value="Unassembled WGS sequence"/>
</dbReference>
<evidence type="ECO:0000256" key="3">
    <source>
        <dbReference type="ARBA" id="ARBA00022908"/>
    </source>
</evidence>
<feature type="domain" description="Tyr recombinase" evidence="7">
    <location>
        <begin position="2"/>
        <end position="182"/>
    </location>
</feature>
<evidence type="ECO:0000256" key="1">
    <source>
        <dbReference type="ARBA" id="ARBA00008857"/>
    </source>
</evidence>
<dbReference type="InterPro" id="IPR011010">
    <property type="entry name" value="DNA_brk_join_enz"/>
</dbReference>
<keyword evidence="4" id="KW-0805">Transcription regulation</keyword>
<dbReference type="Pfam" id="PF00589">
    <property type="entry name" value="Phage_integrase"/>
    <property type="match status" value="1"/>
</dbReference>
<evidence type="ECO:0000256" key="2">
    <source>
        <dbReference type="ARBA" id="ARBA00022558"/>
    </source>
</evidence>
<dbReference type="NCBIfam" id="NF007370">
    <property type="entry name" value="PRK09870.1"/>
    <property type="match status" value="1"/>
</dbReference>
<keyword evidence="9" id="KW-1185">Reference proteome</keyword>
<dbReference type="NCBIfam" id="NF007371">
    <property type="entry name" value="PRK09871.1"/>
    <property type="match status" value="1"/>
</dbReference>
<dbReference type="RefSeq" id="WP_380675653.1">
    <property type="nucleotide sequence ID" value="NZ_CP173186.1"/>
</dbReference>
<dbReference type="EMBL" id="JBHLXG010000010">
    <property type="protein sequence ID" value="MFC0227265.1"/>
    <property type="molecule type" value="Genomic_DNA"/>
</dbReference>
<dbReference type="PANTHER" id="PTHR30349:SF62">
    <property type="entry name" value="TYPE 1 FIMBRIAE REGULATORY PROTEIN FIMB-RELATED"/>
    <property type="match status" value="1"/>
</dbReference>
<comment type="similarity">
    <text evidence="1">Belongs to the 'phage' integrase family.</text>
</comment>